<sequence length="199" mass="21861">MPARPKKRPKSYHHGDLRNALLKAAREVLEERGPSFVGLREISRRVGVSAPSAYHHFPSRDAIALGLAEQGAREMAECLAVSSRDERGTLAPYGEAYVAFVRANPALYRLMFGEGFPAVSQYSQAMRDLRKRSYDIMKSNLEKKLSDAELPAAGLFLWALVHGLGLLLIDGQVVPGKDRKDIVHRVLQLAGTGLGDARA</sequence>
<name>A0A973ZYN5_9BRAD</name>
<gene>
    <name evidence="6" type="ORF">HAP48_000655</name>
    <name evidence="7" type="ORF">WDK88_43040</name>
</gene>
<reference evidence="6" key="1">
    <citation type="submission" date="2020-06" db="EMBL/GenBank/DDBJ databases">
        <title>Whole Genome Sequence of Bradyrhizobium sp. Strain 1S1.</title>
        <authorList>
            <person name="Bromfield E.S.P."/>
            <person name="Cloutier S."/>
        </authorList>
    </citation>
    <scope>NUCLEOTIDE SEQUENCE [LARGE SCALE GENOMIC DNA]</scope>
    <source>
        <strain evidence="6">1S1</strain>
    </source>
</reference>
<dbReference type="PROSITE" id="PS50977">
    <property type="entry name" value="HTH_TETR_2"/>
    <property type="match status" value="1"/>
</dbReference>
<evidence type="ECO:0000256" key="1">
    <source>
        <dbReference type="ARBA" id="ARBA00023015"/>
    </source>
</evidence>
<feature type="domain" description="HTH tetR-type" evidence="5">
    <location>
        <begin position="15"/>
        <end position="75"/>
    </location>
</feature>
<protein>
    <submittedName>
        <fullName evidence="6">TetR/AcrR family transcriptional regulator</fullName>
    </submittedName>
</protein>
<proteinExistence type="predicted"/>
<dbReference type="InterPro" id="IPR050109">
    <property type="entry name" value="HTH-type_TetR-like_transc_reg"/>
</dbReference>
<dbReference type="SUPFAM" id="SSF46689">
    <property type="entry name" value="Homeodomain-like"/>
    <property type="match status" value="1"/>
</dbReference>
<dbReference type="PANTHER" id="PTHR30055:SF220">
    <property type="entry name" value="TETR-FAMILY REGULATORY PROTEIN"/>
    <property type="match status" value="1"/>
</dbReference>
<dbReference type="GO" id="GO:0000976">
    <property type="term" value="F:transcription cis-regulatory region binding"/>
    <property type="evidence" value="ECO:0007669"/>
    <property type="project" value="TreeGrafter"/>
</dbReference>
<dbReference type="EMBL" id="CP147711">
    <property type="protein sequence ID" value="WXC79839.1"/>
    <property type="molecule type" value="Genomic_DNA"/>
</dbReference>
<dbReference type="InterPro" id="IPR025996">
    <property type="entry name" value="MT1864/Rv1816-like_C"/>
</dbReference>
<accession>A0A973ZYN5</accession>
<dbReference type="SUPFAM" id="SSF48498">
    <property type="entry name" value="Tetracyclin repressor-like, C-terminal domain"/>
    <property type="match status" value="1"/>
</dbReference>
<dbReference type="Gene3D" id="1.10.357.10">
    <property type="entry name" value="Tetracycline Repressor, domain 2"/>
    <property type="match status" value="1"/>
</dbReference>
<reference evidence="7" key="2">
    <citation type="journal article" date="2021" name="Int. J. Syst. Evol. Microbiol.">
        <title>Bradyrhizobium septentrionale sp. nov. (sv. septentrionale) and Bradyrhizobium quebecense sp. nov. (sv. septentrionale) associated with legumes native to Canada possess rearranged symbiosis genes and numerous insertion sequences.</title>
        <authorList>
            <person name="Bromfield E.S.P."/>
            <person name="Cloutier S."/>
        </authorList>
    </citation>
    <scope>NUCLEOTIDE SEQUENCE</scope>
    <source>
        <strain evidence="7">5S5</strain>
    </source>
</reference>
<dbReference type="AlphaFoldDB" id="A0A973ZYN5"/>
<evidence type="ECO:0000256" key="3">
    <source>
        <dbReference type="ARBA" id="ARBA00023163"/>
    </source>
</evidence>
<dbReference type="RefSeq" id="WP_166212445.1">
    <property type="nucleotide sequence ID" value="NZ_CP088285.1"/>
</dbReference>
<keyword evidence="2 4" id="KW-0238">DNA-binding</keyword>
<dbReference type="Pfam" id="PF13305">
    <property type="entry name" value="TetR_C_33"/>
    <property type="match status" value="1"/>
</dbReference>
<keyword evidence="3" id="KW-0804">Transcription</keyword>
<dbReference type="PRINTS" id="PR00455">
    <property type="entry name" value="HTHTETR"/>
</dbReference>
<evidence type="ECO:0000256" key="4">
    <source>
        <dbReference type="PROSITE-ProRule" id="PRU00335"/>
    </source>
</evidence>
<evidence type="ECO:0000313" key="7">
    <source>
        <dbReference type="EMBL" id="WXC79839.1"/>
    </source>
</evidence>
<organism evidence="6">
    <name type="scientific">Bradyrhizobium septentrionale</name>
    <dbReference type="NCBI Taxonomy" id="1404411"/>
    <lineage>
        <taxon>Bacteria</taxon>
        <taxon>Pseudomonadati</taxon>
        <taxon>Pseudomonadota</taxon>
        <taxon>Alphaproteobacteria</taxon>
        <taxon>Hyphomicrobiales</taxon>
        <taxon>Nitrobacteraceae</taxon>
        <taxon>Bradyrhizobium</taxon>
    </lineage>
</organism>
<dbReference type="GO" id="GO:0003700">
    <property type="term" value="F:DNA-binding transcription factor activity"/>
    <property type="evidence" value="ECO:0007669"/>
    <property type="project" value="TreeGrafter"/>
</dbReference>
<dbReference type="Pfam" id="PF00440">
    <property type="entry name" value="TetR_N"/>
    <property type="match status" value="1"/>
</dbReference>
<evidence type="ECO:0000259" key="5">
    <source>
        <dbReference type="PROSITE" id="PS50977"/>
    </source>
</evidence>
<dbReference type="PANTHER" id="PTHR30055">
    <property type="entry name" value="HTH-TYPE TRANSCRIPTIONAL REGULATOR RUTR"/>
    <property type="match status" value="1"/>
</dbReference>
<reference evidence="7" key="3">
    <citation type="submission" date="2024-03" db="EMBL/GenBank/DDBJ databases">
        <authorList>
            <person name="Bromfield E.S.P."/>
            <person name="Cloutier S."/>
        </authorList>
    </citation>
    <scope>NUCLEOTIDE SEQUENCE</scope>
    <source>
        <strain evidence="7">5S5</strain>
    </source>
</reference>
<keyword evidence="1" id="KW-0805">Transcription regulation</keyword>
<dbReference type="InterPro" id="IPR036271">
    <property type="entry name" value="Tet_transcr_reg_TetR-rel_C_sf"/>
</dbReference>
<dbReference type="EMBL" id="JAAOLE020000001">
    <property type="protein sequence ID" value="NVI41637.1"/>
    <property type="molecule type" value="Genomic_DNA"/>
</dbReference>
<feature type="DNA-binding region" description="H-T-H motif" evidence="4">
    <location>
        <begin position="38"/>
        <end position="57"/>
    </location>
</feature>
<dbReference type="Proteomes" id="UP001432046">
    <property type="component" value="Chromosome"/>
</dbReference>
<dbReference type="InterPro" id="IPR009057">
    <property type="entry name" value="Homeodomain-like_sf"/>
</dbReference>
<evidence type="ECO:0000313" key="6">
    <source>
        <dbReference type="EMBL" id="NVI41637.1"/>
    </source>
</evidence>
<evidence type="ECO:0000256" key="2">
    <source>
        <dbReference type="ARBA" id="ARBA00023125"/>
    </source>
</evidence>
<keyword evidence="8" id="KW-1185">Reference proteome</keyword>
<evidence type="ECO:0000313" key="8">
    <source>
        <dbReference type="Proteomes" id="UP001432046"/>
    </source>
</evidence>
<dbReference type="InterPro" id="IPR001647">
    <property type="entry name" value="HTH_TetR"/>
</dbReference>